<feature type="region of interest" description="Disordered" evidence="1">
    <location>
        <begin position="1"/>
        <end position="51"/>
    </location>
</feature>
<feature type="compositionally biased region" description="Pro residues" evidence="1">
    <location>
        <begin position="1"/>
        <end position="16"/>
    </location>
</feature>
<sequence>MTQPPTAPPAPPPSPAPVAGGAASGSGAPDPHNGANAVFQLTPSGGGRRTAWGESVHRIRAAATTEPGRLRLIGAVVAALVVLFGAVTAWQVSDRVEAADAVVDHSQPLSADAARIYRSLADADTSASSGFLAGGDEPRAERRRYERDVREASELLAAAAANSADSPGAQRQIAVLNRGVPVYTGLVEAARANNRQGLPLGGAYLRHANAKMRGELLPAARKLYTAETQRLGDDYRDAKSWPLLAIGAGVLALAVLGWAQRRNYRRTNRVFNQGLLGATAASLAVLVWLVGGHAMAASGLGESDTKGASSLAALNEAWIGALQARGDENMTLVARGGGAAYEDSYKKQMADVAGGGRAGGSAGDGGELNGALRAADDDAGRSAVQDAKDAVVTWEKRHAEARARDDGGDYEAAVRKVIGAEHSTGQSFDEVDRSLSKASAHEQRQFEEAADSGRGWFGGLAIGAMVLAVLSAAAGLLGIGRRLSEYR</sequence>
<reference evidence="4" key="1">
    <citation type="journal article" date="2019" name="Int. J. Syst. Evol. Microbiol.">
        <title>The Global Catalogue of Microorganisms (GCM) 10K type strain sequencing project: providing services to taxonomists for standard genome sequencing and annotation.</title>
        <authorList>
            <consortium name="The Broad Institute Genomics Platform"/>
            <consortium name="The Broad Institute Genome Sequencing Center for Infectious Disease"/>
            <person name="Wu L."/>
            <person name="Ma J."/>
        </authorList>
    </citation>
    <scope>NUCLEOTIDE SEQUENCE [LARGE SCALE GENOMIC DNA]</scope>
    <source>
        <strain evidence="4">JCM 16373</strain>
    </source>
</reference>
<proteinExistence type="predicted"/>
<evidence type="ECO:0000313" key="3">
    <source>
        <dbReference type="EMBL" id="GAA2597336.1"/>
    </source>
</evidence>
<keyword evidence="2" id="KW-0812">Transmembrane</keyword>
<feature type="transmembrane region" description="Helical" evidence="2">
    <location>
        <begin position="270"/>
        <end position="290"/>
    </location>
</feature>
<feature type="transmembrane region" description="Helical" evidence="2">
    <location>
        <begin position="456"/>
        <end position="479"/>
    </location>
</feature>
<feature type="transmembrane region" description="Helical" evidence="2">
    <location>
        <begin position="240"/>
        <end position="258"/>
    </location>
</feature>
<evidence type="ECO:0008006" key="5">
    <source>
        <dbReference type="Google" id="ProtNLM"/>
    </source>
</evidence>
<protein>
    <recommendedName>
        <fullName evidence="5">Secreted protein</fullName>
    </recommendedName>
</protein>
<dbReference type="EMBL" id="BAAARJ010000002">
    <property type="protein sequence ID" value="GAA2597336.1"/>
    <property type="molecule type" value="Genomic_DNA"/>
</dbReference>
<evidence type="ECO:0000313" key="4">
    <source>
        <dbReference type="Proteomes" id="UP001501447"/>
    </source>
</evidence>
<gene>
    <name evidence="3" type="ORF">GCM10009863_08510</name>
</gene>
<evidence type="ECO:0000256" key="1">
    <source>
        <dbReference type="SAM" id="MobiDB-lite"/>
    </source>
</evidence>
<keyword evidence="2" id="KW-0472">Membrane</keyword>
<accession>A0ABP6C2S2</accession>
<organism evidence="3 4">
    <name type="scientific">Streptomyces axinellae</name>
    <dbReference type="NCBI Taxonomy" id="552788"/>
    <lineage>
        <taxon>Bacteria</taxon>
        <taxon>Bacillati</taxon>
        <taxon>Actinomycetota</taxon>
        <taxon>Actinomycetes</taxon>
        <taxon>Kitasatosporales</taxon>
        <taxon>Streptomycetaceae</taxon>
        <taxon>Streptomyces</taxon>
    </lineage>
</organism>
<comment type="caution">
    <text evidence="3">The sequence shown here is derived from an EMBL/GenBank/DDBJ whole genome shotgun (WGS) entry which is preliminary data.</text>
</comment>
<keyword evidence="4" id="KW-1185">Reference proteome</keyword>
<dbReference type="Proteomes" id="UP001501447">
    <property type="component" value="Unassembled WGS sequence"/>
</dbReference>
<feature type="compositionally biased region" description="Low complexity" evidence="1">
    <location>
        <begin position="17"/>
        <end position="31"/>
    </location>
</feature>
<feature type="transmembrane region" description="Helical" evidence="2">
    <location>
        <begin position="70"/>
        <end position="90"/>
    </location>
</feature>
<keyword evidence="2" id="KW-1133">Transmembrane helix</keyword>
<name>A0ABP6C2S2_9ACTN</name>
<evidence type="ECO:0000256" key="2">
    <source>
        <dbReference type="SAM" id="Phobius"/>
    </source>
</evidence>
<dbReference type="RefSeq" id="WP_344562211.1">
    <property type="nucleotide sequence ID" value="NZ_BAAARJ010000002.1"/>
</dbReference>